<evidence type="ECO:0000313" key="1">
    <source>
        <dbReference type="EMBL" id="MEK0189714.1"/>
    </source>
</evidence>
<protein>
    <submittedName>
        <fullName evidence="1">Uncharacterized protein</fullName>
    </submittedName>
</protein>
<sequence length="116" mass="13209">FNWICQSVSTDLRSLDGELIPRRACGECEDFGLRKILGKSESPPRVKNPCLIAKVLSKRTKIDDDLIGFFSRLKPTLTMRRGINSPADLWVNAKTFECERFWVSPRVRQGLKTPVS</sequence>
<reference evidence="1 2" key="1">
    <citation type="journal article" date="2020" name="Harmful Algae">
        <title>Molecular and morphological characterization of a novel dihydroanatoxin-a producing Microcoleus species (cyanobacteria) from the Russian River, California, USA.</title>
        <authorList>
            <person name="Conklin K.Y."/>
            <person name="Stancheva R."/>
            <person name="Otten T.G."/>
            <person name="Fadness R."/>
            <person name="Boyer G.L."/>
            <person name="Read B."/>
            <person name="Zhang X."/>
            <person name="Sheath R.G."/>
        </authorList>
    </citation>
    <scope>NUCLEOTIDE SEQUENCE [LARGE SCALE GENOMIC DNA]</scope>
    <source>
        <strain evidence="1 2">PTRS2</strain>
    </source>
</reference>
<dbReference type="EMBL" id="JBBLXS010001546">
    <property type="protein sequence ID" value="MEK0189714.1"/>
    <property type="molecule type" value="Genomic_DNA"/>
</dbReference>
<gene>
    <name evidence="1" type="ORF">WMG39_33445</name>
</gene>
<keyword evidence="2" id="KW-1185">Reference proteome</keyword>
<evidence type="ECO:0000313" key="2">
    <source>
        <dbReference type="Proteomes" id="UP001384579"/>
    </source>
</evidence>
<name>A0ABU8YZ69_9CYAN</name>
<dbReference type="Proteomes" id="UP001384579">
    <property type="component" value="Unassembled WGS sequence"/>
</dbReference>
<dbReference type="RefSeq" id="WP_340542819.1">
    <property type="nucleotide sequence ID" value="NZ_JBBLXS010001546.1"/>
</dbReference>
<comment type="caution">
    <text evidence="1">The sequence shown here is derived from an EMBL/GenBank/DDBJ whole genome shotgun (WGS) entry which is preliminary data.</text>
</comment>
<organism evidence="1 2">
    <name type="scientific">Microcoleus anatoxicus PTRS2</name>
    <dbReference type="NCBI Taxonomy" id="2705321"/>
    <lineage>
        <taxon>Bacteria</taxon>
        <taxon>Bacillati</taxon>
        <taxon>Cyanobacteriota</taxon>
        <taxon>Cyanophyceae</taxon>
        <taxon>Oscillatoriophycideae</taxon>
        <taxon>Oscillatoriales</taxon>
        <taxon>Microcoleaceae</taxon>
        <taxon>Microcoleus</taxon>
        <taxon>Microcoleus anatoxicus</taxon>
    </lineage>
</organism>
<feature type="non-terminal residue" evidence="1">
    <location>
        <position position="1"/>
    </location>
</feature>
<accession>A0ABU8YZ69</accession>
<proteinExistence type="predicted"/>